<evidence type="ECO:0008006" key="7">
    <source>
        <dbReference type="Google" id="ProtNLM"/>
    </source>
</evidence>
<protein>
    <recommendedName>
        <fullName evidence="7">Janus kinase and microtubule-interacting protein C-terminal domain-containing protein</fullName>
    </recommendedName>
</protein>
<proteinExistence type="inferred from homology"/>
<dbReference type="InterPro" id="IPR018477">
    <property type="entry name" value="BICD"/>
</dbReference>
<comment type="similarity">
    <text evidence="1">Belongs to the BicD family.</text>
</comment>
<dbReference type="AlphaFoldDB" id="A0A3S5B1Y5"/>
<feature type="coiled-coil region" evidence="3">
    <location>
        <begin position="25"/>
        <end position="80"/>
    </location>
</feature>
<dbReference type="GO" id="GO:0008093">
    <property type="term" value="F:cytoskeletal anchor activity"/>
    <property type="evidence" value="ECO:0007669"/>
    <property type="project" value="InterPro"/>
</dbReference>
<organism evidence="5 6">
    <name type="scientific">Protopolystoma xenopodis</name>
    <dbReference type="NCBI Taxonomy" id="117903"/>
    <lineage>
        <taxon>Eukaryota</taxon>
        <taxon>Metazoa</taxon>
        <taxon>Spiralia</taxon>
        <taxon>Lophotrochozoa</taxon>
        <taxon>Platyhelminthes</taxon>
        <taxon>Monogenea</taxon>
        <taxon>Polyopisthocotylea</taxon>
        <taxon>Polystomatidea</taxon>
        <taxon>Polystomatidae</taxon>
        <taxon>Protopolystoma</taxon>
    </lineage>
</organism>
<evidence type="ECO:0000256" key="4">
    <source>
        <dbReference type="SAM" id="MobiDB-lite"/>
    </source>
</evidence>
<feature type="region of interest" description="Disordered" evidence="4">
    <location>
        <begin position="1"/>
        <end position="20"/>
    </location>
</feature>
<name>A0A3S5B1Y5_9PLAT</name>
<keyword evidence="6" id="KW-1185">Reference proteome</keyword>
<dbReference type="Pfam" id="PF09730">
    <property type="entry name" value="BicD"/>
    <property type="match status" value="1"/>
</dbReference>
<evidence type="ECO:0000256" key="3">
    <source>
        <dbReference type="SAM" id="Coils"/>
    </source>
</evidence>
<sequence length="232" mass="26366">MGSEAKVFSDGRNKHDSITPDDLFTELQNTQLSKYQTELAQIEAEKTELLRSLEELQRVLETATSESANKQQRISELQAELDIIMEVQKKADADFEAAEDVAAVGGEPTDALDTGFPTDLSMTDSMTKSQNMTDGGKEVNHLKRSLRQYEIRYSVALRQLASMRHDLWFCHEREKLNNRPDLATNQALKEEILKLQRTLDERSDEIKGLRCEITKNQESFDTESLKLVIPAC</sequence>
<evidence type="ECO:0000313" key="5">
    <source>
        <dbReference type="EMBL" id="VEL31313.1"/>
    </source>
</evidence>
<dbReference type="EMBL" id="CAAALY010120975">
    <property type="protein sequence ID" value="VEL31313.1"/>
    <property type="molecule type" value="Genomic_DNA"/>
</dbReference>
<feature type="compositionally biased region" description="Basic and acidic residues" evidence="4">
    <location>
        <begin position="7"/>
        <end position="18"/>
    </location>
</feature>
<gene>
    <name evidence="5" type="ORF">PXEA_LOCUS24753</name>
</gene>
<dbReference type="GO" id="GO:0070840">
    <property type="term" value="F:dynein complex binding"/>
    <property type="evidence" value="ECO:0007669"/>
    <property type="project" value="InterPro"/>
</dbReference>
<accession>A0A3S5B1Y5</accession>
<dbReference type="OrthoDB" id="10069295at2759"/>
<comment type="caution">
    <text evidence="5">The sequence shown here is derived from an EMBL/GenBank/DDBJ whole genome shotgun (WGS) entry which is preliminary data.</text>
</comment>
<reference evidence="5" key="1">
    <citation type="submission" date="2018-11" db="EMBL/GenBank/DDBJ databases">
        <authorList>
            <consortium name="Pathogen Informatics"/>
        </authorList>
    </citation>
    <scope>NUCLEOTIDE SEQUENCE</scope>
</reference>
<feature type="coiled-coil region" evidence="3">
    <location>
        <begin position="185"/>
        <end position="212"/>
    </location>
</feature>
<keyword evidence="2 3" id="KW-0175">Coiled coil</keyword>
<dbReference type="Proteomes" id="UP000784294">
    <property type="component" value="Unassembled WGS sequence"/>
</dbReference>
<evidence type="ECO:0000256" key="2">
    <source>
        <dbReference type="ARBA" id="ARBA00023054"/>
    </source>
</evidence>
<evidence type="ECO:0000313" key="6">
    <source>
        <dbReference type="Proteomes" id="UP000784294"/>
    </source>
</evidence>
<evidence type="ECO:0000256" key="1">
    <source>
        <dbReference type="ARBA" id="ARBA00010061"/>
    </source>
</evidence>